<dbReference type="InterPro" id="IPR003953">
    <property type="entry name" value="FAD-dep_OxRdtase_2_FAD-bd"/>
</dbReference>
<gene>
    <name evidence="6" type="ORF">RB614_13645</name>
</gene>
<accession>A0ABU0ZEV0</accession>
<dbReference type="Proteomes" id="UP001230908">
    <property type="component" value="Unassembled WGS sequence"/>
</dbReference>
<evidence type="ECO:0000256" key="3">
    <source>
        <dbReference type="ARBA" id="ARBA00022827"/>
    </source>
</evidence>
<protein>
    <submittedName>
        <fullName evidence="6">FAD-binding protein</fullName>
    </submittedName>
</protein>
<evidence type="ECO:0000256" key="4">
    <source>
        <dbReference type="ARBA" id="ARBA00023002"/>
    </source>
</evidence>
<sequence length="449" mass="46607">MTGDLVDVGPDVAVAGGGACGVMAALRAAQNPDLVVAVFEKSTREGCNAAISSGSLAAGGTRFQRAAGIDDSPLKHAEEILAASGDKEWRPVVEAVCAVAPAMVEWLADTGYPIEIGTDMPRAGMSVPRLHTDSGRQGGGRLMRHLRGLLGSYPNVAFVDEAPVVDLVVDAGAVSGVVVDQNGRRQRIGAGTVVLAVDGFAGNPALVKEHLSDLGNPYHGGVSTSTGDALDWVRRLGGRVRNMGAGLRSGLVVVDHGTRVSPALPFHGAVLVAARGRRFVDEQRYGYSALAQILRRQPGERAAMIFDATALAATRESEMMRQCLAAGAIREVATLDGLAAQLGLDVERVREAVRARPGRRQLRPPFQLAWVTHGLLATQGGVVIDTQGRVLDSADRPIPHLYAGGGTACGLAGPSSDGYLSGNGLLSAFGMGWIIGNALASRPTGRSAL</sequence>
<dbReference type="Pfam" id="PF00890">
    <property type="entry name" value="FAD_binding_2"/>
    <property type="match status" value="1"/>
</dbReference>
<dbReference type="InterPro" id="IPR027477">
    <property type="entry name" value="Succ_DH/fumarate_Rdtase_cat_sf"/>
</dbReference>
<dbReference type="RefSeq" id="WP_308712836.1">
    <property type="nucleotide sequence ID" value="NZ_JAVHUY010000011.1"/>
</dbReference>
<dbReference type="InterPro" id="IPR050315">
    <property type="entry name" value="FAD-oxidoreductase_2"/>
</dbReference>
<feature type="domain" description="FAD-dependent oxidoreductase 2 FAD-binding" evidence="5">
    <location>
        <begin position="11"/>
        <end position="414"/>
    </location>
</feature>
<comment type="caution">
    <text evidence="6">The sequence shown here is derived from an EMBL/GenBank/DDBJ whole genome shotgun (WGS) entry which is preliminary data.</text>
</comment>
<comment type="cofactor">
    <cofactor evidence="1">
        <name>FAD</name>
        <dbReference type="ChEBI" id="CHEBI:57692"/>
    </cofactor>
</comment>
<reference evidence="6 7" key="1">
    <citation type="submission" date="2023-08" db="EMBL/GenBank/DDBJ databases">
        <title>Phytohabitans sansha sp. nov., isolated from marine sediment.</title>
        <authorList>
            <person name="Zhao Y."/>
            <person name="Yi K."/>
        </authorList>
    </citation>
    <scope>NUCLEOTIDE SEQUENCE [LARGE SCALE GENOMIC DNA]</scope>
    <source>
        <strain evidence="6 7">ZYX-F-186</strain>
    </source>
</reference>
<dbReference type="Gene3D" id="3.90.700.10">
    <property type="entry name" value="Succinate dehydrogenase/fumarate reductase flavoprotein, catalytic domain"/>
    <property type="match status" value="1"/>
</dbReference>
<dbReference type="Gene3D" id="3.50.50.60">
    <property type="entry name" value="FAD/NAD(P)-binding domain"/>
    <property type="match status" value="1"/>
</dbReference>
<dbReference type="SUPFAM" id="SSF51905">
    <property type="entry name" value="FAD/NAD(P)-binding domain"/>
    <property type="match status" value="1"/>
</dbReference>
<dbReference type="SUPFAM" id="SSF56425">
    <property type="entry name" value="Succinate dehydrogenase/fumarate reductase flavoprotein, catalytic domain"/>
    <property type="match status" value="1"/>
</dbReference>
<name>A0ABU0ZEV0_9ACTN</name>
<organism evidence="6 7">
    <name type="scientific">Phytohabitans maris</name>
    <dbReference type="NCBI Taxonomy" id="3071409"/>
    <lineage>
        <taxon>Bacteria</taxon>
        <taxon>Bacillati</taxon>
        <taxon>Actinomycetota</taxon>
        <taxon>Actinomycetes</taxon>
        <taxon>Micromonosporales</taxon>
        <taxon>Micromonosporaceae</taxon>
    </lineage>
</organism>
<keyword evidence="2" id="KW-0285">Flavoprotein</keyword>
<evidence type="ECO:0000313" key="6">
    <source>
        <dbReference type="EMBL" id="MDQ7905563.1"/>
    </source>
</evidence>
<keyword evidence="7" id="KW-1185">Reference proteome</keyword>
<evidence type="ECO:0000313" key="7">
    <source>
        <dbReference type="Proteomes" id="UP001230908"/>
    </source>
</evidence>
<dbReference type="PANTHER" id="PTHR43400">
    <property type="entry name" value="FUMARATE REDUCTASE"/>
    <property type="match status" value="1"/>
</dbReference>
<dbReference type="EMBL" id="JAVHUY010000011">
    <property type="protein sequence ID" value="MDQ7905563.1"/>
    <property type="molecule type" value="Genomic_DNA"/>
</dbReference>
<proteinExistence type="predicted"/>
<dbReference type="InterPro" id="IPR036188">
    <property type="entry name" value="FAD/NAD-bd_sf"/>
</dbReference>
<keyword evidence="3" id="KW-0274">FAD</keyword>
<evidence type="ECO:0000256" key="2">
    <source>
        <dbReference type="ARBA" id="ARBA00022630"/>
    </source>
</evidence>
<dbReference type="PANTHER" id="PTHR43400:SF10">
    <property type="entry name" value="3-OXOSTEROID 1-DEHYDROGENASE"/>
    <property type="match status" value="1"/>
</dbReference>
<keyword evidence="4" id="KW-0560">Oxidoreductase</keyword>
<evidence type="ECO:0000256" key="1">
    <source>
        <dbReference type="ARBA" id="ARBA00001974"/>
    </source>
</evidence>
<evidence type="ECO:0000259" key="5">
    <source>
        <dbReference type="Pfam" id="PF00890"/>
    </source>
</evidence>